<dbReference type="Pfam" id="PF13771">
    <property type="entry name" value="zf-HC5HC2H"/>
    <property type="match status" value="1"/>
</dbReference>
<dbReference type="PANTHER" id="PTHR12420">
    <property type="entry name" value="PHD FINGER PROTEIN"/>
    <property type="match status" value="1"/>
</dbReference>
<proteinExistence type="predicted"/>
<evidence type="ECO:0000259" key="6">
    <source>
        <dbReference type="PROSITE" id="PS51805"/>
    </source>
</evidence>
<dbReference type="SUPFAM" id="SSF57903">
    <property type="entry name" value="FYVE/PHD zinc finger"/>
    <property type="match status" value="1"/>
</dbReference>
<dbReference type="InterPro" id="IPR001841">
    <property type="entry name" value="Znf_RING"/>
</dbReference>
<dbReference type="InterPro" id="IPR019786">
    <property type="entry name" value="Zinc_finger_PHD-type_CS"/>
</dbReference>
<dbReference type="InterPro" id="IPR059102">
    <property type="entry name" value="PHD_PHF7/G2E3-like"/>
</dbReference>
<evidence type="ECO:0000256" key="1">
    <source>
        <dbReference type="ARBA" id="ARBA00022723"/>
    </source>
</evidence>
<accession>A0A7K7VDY3</accession>
<dbReference type="OrthoDB" id="512616at2759"/>
<evidence type="ECO:0000256" key="4">
    <source>
        <dbReference type="PROSITE-ProRule" id="PRU00175"/>
    </source>
</evidence>
<dbReference type="SUPFAM" id="SSF57850">
    <property type="entry name" value="RING/U-box"/>
    <property type="match status" value="1"/>
</dbReference>
<dbReference type="InterPro" id="IPR051188">
    <property type="entry name" value="PHD-type_Zinc_Finger"/>
</dbReference>
<keyword evidence="3" id="KW-0862">Zinc</keyword>
<feature type="domain" description="RING-type" evidence="5">
    <location>
        <begin position="73"/>
        <end position="122"/>
    </location>
</feature>
<feature type="domain" description="PHD-type" evidence="6">
    <location>
        <begin position="1"/>
        <end position="58"/>
    </location>
</feature>
<evidence type="ECO:0000313" key="8">
    <source>
        <dbReference type="Proteomes" id="UP000533954"/>
    </source>
</evidence>
<dbReference type="InterPro" id="IPR001965">
    <property type="entry name" value="Znf_PHD"/>
</dbReference>
<dbReference type="PANTHER" id="PTHR12420:SF47">
    <property type="entry name" value="PHD FINGER PROTEIN 7"/>
    <property type="match status" value="1"/>
</dbReference>
<dbReference type="AlphaFoldDB" id="A0A7K7VDY3"/>
<dbReference type="SMART" id="SM00184">
    <property type="entry name" value="RING"/>
    <property type="match status" value="2"/>
</dbReference>
<dbReference type="SMART" id="SM00249">
    <property type="entry name" value="PHD"/>
    <property type="match status" value="3"/>
</dbReference>
<keyword evidence="2 4" id="KW-0863">Zinc-finger</keyword>
<dbReference type="Proteomes" id="UP000533954">
    <property type="component" value="Unassembled WGS sequence"/>
</dbReference>
<dbReference type="InterPro" id="IPR013083">
    <property type="entry name" value="Znf_RING/FYVE/PHD"/>
</dbReference>
<dbReference type="Gene3D" id="3.30.40.10">
    <property type="entry name" value="Zinc/RING finger domain, C3HC4 (zinc finger)"/>
    <property type="match status" value="3"/>
</dbReference>
<dbReference type="EMBL" id="VZSX01000086">
    <property type="protein sequence ID" value="NXA38846.1"/>
    <property type="molecule type" value="Genomic_DNA"/>
</dbReference>
<evidence type="ECO:0000256" key="3">
    <source>
        <dbReference type="ARBA" id="ARBA00022833"/>
    </source>
</evidence>
<feature type="non-terminal residue" evidence="7">
    <location>
        <position position="222"/>
    </location>
</feature>
<sequence>LDRALCSFQVCYVCGERGATVLCRQKGCKRSFHFPCGSEDGCICQFTGKYRSFCRDHRPEQTAEARQDEETSCLICLEPVEEKLSYHTMVCPACLHAWFHRGCIQKQALRSGLFTFQCPQCKDTKKFLPEMSSMGIRIPIREPAWEAEGAFNELYERHNQCNASRCLCPGGREQAEEAGPWHILLCSSCAARGTHRRCSALRATTNTWECDDCAGLGTGKRR</sequence>
<dbReference type="Pfam" id="PF26054">
    <property type="entry name" value="PHD_G2E3"/>
    <property type="match status" value="1"/>
</dbReference>
<feature type="non-terminal residue" evidence="7">
    <location>
        <position position="1"/>
    </location>
</feature>
<comment type="caution">
    <text evidence="7">The sequence shown here is derived from an EMBL/GenBank/DDBJ whole genome shotgun (WGS) entry which is preliminary data.</text>
</comment>
<evidence type="ECO:0000313" key="7">
    <source>
        <dbReference type="EMBL" id="NXA38846.1"/>
    </source>
</evidence>
<gene>
    <name evidence="7" type="primary">Phf7_2</name>
    <name evidence="7" type="ORF">EUDELE_R05692</name>
</gene>
<dbReference type="InterPro" id="IPR011011">
    <property type="entry name" value="Znf_FYVE_PHD"/>
</dbReference>
<evidence type="ECO:0000256" key="2">
    <source>
        <dbReference type="ARBA" id="ARBA00022771"/>
    </source>
</evidence>
<protein>
    <submittedName>
        <fullName evidence="7">PHF7 protein</fullName>
    </submittedName>
</protein>
<dbReference type="GO" id="GO:0005634">
    <property type="term" value="C:nucleus"/>
    <property type="evidence" value="ECO:0007669"/>
    <property type="project" value="TreeGrafter"/>
</dbReference>
<reference evidence="7 8" key="1">
    <citation type="submission" date="2019-09" db="EMBL/GenBank/DDBJ databases">
        <title>Bird 10,000 Genomes (B10K) Project - Family phase.</title>
        <authorList>
            <person name="Zhang G."/>
        </authorList>
    </citation>
    <scope>NUCLEOTIDE SEQUENCE [LARGE SCALE GENOMIC DNA]</scope>
    <source>
        <strain evidence="7">B10K-LSUMZ-16893</strain>
    </source>
</reference>
<dbReference type="PROSITE" id="PS51805">
    <property type="entry name" value="EPHD"/>
    <property type="match status" value="1"/>
</dbReference>
<organism evidence="7 8">
    <name type="scientific">Eudromia elegans</name>
    <name type="common">Elegant crested-tinamou</name>
    <dbReference type="NCBI Taxonomy" id="8805"/>
    <lineage>
        <taxon>Eukaryota</taxon>
        <taxon>Metazoa</taxon>
        <taxon>Chordata</taxon>
        <taxon>Craniata</taxon>
        <taxon>Vertebrata</taxon>
        <taxon>Euteleostomi</taxon>
        <taxon>Archelosauria</taxon>
        <taxon>Archosauria</taxon>
        <taxon>Dinosauria</taxon>
        <taxon>Saurischia</taxon>
        <taxon>Theropoda</taxon>
        <taxon>Coelurosauria</taxon>
        <taxon>Aves</taxon>
        <taxon>Palaeognathae</taxon>
        <taxon>Tinamiformes</taxon>
        <taxon>Tinamidae</taxon>
        <taxon>Eudromia</taxon>
    </lineage>
</organism>
<name>A0A7K7VDY3_EUDEL</name>
<dbReference type="GO" id="GO:0008270">
    <property type="term" value="F:zinc ion binding"/>
    <property type="evidence" value="ECO:0007669"/>
    <property type="project" value="UniProtKB-KW"/>
</dbReference>
<keyword evidence="1" id="KW-0479">Metal-binding</keyword>
<keyword evidence="8" id="KW-1185">Reference proteome</keyword>
<dbReference type="PROSITE" id="PS01359">
    <property type="entry name" value="ZF_PHD_1"/>
    <property type="match status" value="2"/>
</dbReference>
<evidence type="ECO:0000259" key="5">
    <source>
        <dbReference type="PROSITE" id="PS50089"/>
    </source>
</evidence>
<dbReference type="InterPro" id="IPR034732">
    <property type="entry name" value="EPHD"/>
</dbReference>
<dbReference type="PROSITE" id="PS50089">
    <property type="entry name" value="ZF_RING_2"/>
    <property type="match status" value="1"/>
</dbReference>